<feature type="transmembrane region" description="Helical" evidence="3">
    <location>
        <begin position="128"/>
        <end position="144"/>
    </location>
</feature>
<reference evidence="4" key="1">
    <citation type="submission" date="2022-01" db="EMBL/GenBank/DDBJ databases">
        <title>Novel bile acid biosynthetic pathways are enriched in the microbiome of centenarians.</title>
        <authorList>
            <person name="Sato Y."/>
            <person name="Atarashi K."/>
            <person name="Plichta R.D."/>
            <person name="Arai Y."/>
            <person name="Sasajima S."/>
            <person name="Kearney M.S."/>
            <person name="Suda W."/>
            <person name="Takeshita K."/>
            <person name="Sasaki T."/>
            <person name="Okamoto S."/>
            <person name="Skelly N.A."/>
            <person name="Okamura Y."/>
            <person name="Vlamakis H."/>
            <person name="Li Y."/>
            <person name="Tanoue T."/>
            <person name="Takei H."/>
            <person name="Nittono H."/>
            <person name="Narushima S."/>
            <person name="Irie J."/>
            <person name="Itoh H."/>
            <person name="Moriya K."/>
            <person name="Sugiura Y."/>
            <person name="Suematsu M."/>
            <person name="Moritoki N."/>
            <person name="Shibata S."/>
            <person name="Littman R.D."/>
            <person name="Fischbach A.M."/>
            <person name="Uwamino Y."/>
            <person name="Inoue T."/>
            <person name="Honda A."/>
            <person name="Hattori M."/>
            <person name="Murai T."/>
            <person name="Xavier J.R."/>
            <person name="Hirose N."/>
            <person name="Honda K."/>
        </authorList>
    </citation>
    <scope>NUCLEOTIDE SEQUENCE</scope>
    <source>
        <strain evidence="4">CE91-St3</strain>
    </source>
</reference>
<organism evidence="4 5">
    <name type="scientific">Parabacteroides merdae</name>
    <dbReference type="NCBI Taxonomy" id="46503"/>
    <lineage>
        <taxon>Bacteria</taxon>
        <taxon>Pseudomonadati</taxon>
        <taxon>Bacteroidota</taxon>
        <taxon>Bacteroidia</taxon>
        <taxon>Bacteroidales</taxon>
        <taxon>Tannerellaceae</taxon>
        <taxon>Parabacteroides</taxon>
    </lineage>
</organism>
<evidence type="ECO:0008006" key="6">
    <source>
        <dbReference type="Google" id="ProtNLM"/>
    </source>
</evidence>
<dbReference type="EMBL" id="BQNZ01000003">
    <property type="protein sequence ID" value="GKH73537.1"/>
    <property type="molecule type" value="Genomic_DNA"/>
</dbReference>
<dbReference type="PANTHER" id="PTHR44227">
    <property type="match status" value="1"/>
</dbReference>
<feature type="transmembrane region" description="Helical" evidence="3">
    <location>
        <begin position="320"/>
        <end position="339"/>
    </location>
</feature>
<keyword evidence="3" id="KW-1133">Transmembrane helix</keyword>
<feature type="transmembrane region" description="Helical" evidence="3">
    <location>
        <begin position="351"/>
        <end position="368"/>
    </location>
</feature>
<dbReference type="AlphaFoldDB" id="A0AA37NET6"/>
<proteinExistence type="predicted"/>
<feature type="transmembrane region" description="Helical" evidence="3">
    <location>
        <begin position="227"/>
        <end position="243"/>
    </location>
</feature>
<evidence type="ECO:0000256" key="1">
    <source>
        <dbReference type="ARBA" id="ARBA00022737"/>
    </source>
</evidence>
<feature type="transmembrane region" description="Helical" evidence="3">
    <location>
        <begin position="150"/>
        <end position="171"/>
    </location>
</feature>
<evidence type="ECO:0000256" key="3">
    <source>
        <dbReference type="SAM" id="Phobius"/>
    </source>
</evidence>
<feature type="transmembrane region" description="Helical" evidence="3">
    <location>
        <begin position="298"/>
        <end position="315"/>
    </location>
</feature>
<feature type="transmembrane region" description="Helical" evidence="3">
    <location>
        <begin position="12"/>
        <end position="30"/>
    </location>
</feature>
<feature type="transmembrane region" description="Helical" evidence="3">
    <location>
        <begin position="183"/>
        <end position="207"/>
    </location>
</feature>
<dbReference type="Proteomes" id="UP001055114">
    <property type="component" value="Unassembled WGS sequence"/>
</dbReference>
<name>A0AA37NET6_9BACT</name>
<dbReference type="RefSeq" id="WP_122298870.1">
    <property type="nucleotide sequence ID" value="NZ_BQNZ01000003.1"/>
</dbReference>
<evidence type="ECO:0000256" key="2">
    <source>
        <dbReference type="ARBA" id="ARBA00022803"/>
    </source>
</evidence>
<dbReference type="PANTHER" id="PTHR44227:SF3">
    <property type="entry name" value="PROTEIN O-MANNOSYL-TRANSFERASE TMTC4"/>
    <property type="match status" value="1"/>
</dbReference>
<evidence type="ECO:0000313" key="4">
    <source>
        <dbReference type="EMBL" id="GKH73537.1"/>
    </source>
</evidence>
<keyword evidence="3" id="KW-0812">Transmembrane</keyword>
<protein>
    <recommendedName>
        <fullName evidence="6">Glycosyltransferase RgtA/B/C/D-like domain-containing protein</fullName>
    </recommendedName>
</protein>
<gene>
    <name evidence="4" type="ORF">CE91St3_34000</name>
</gene>
<dbReference type="InterPro" id="IPR052346">
    <property type="entry name" value="O-mannosyl-transferase_TMTC"/>
</dbReference>
<feature type="transmembrane region" description="Helical" evidence="3">
    <location>
        <begin position="380"/>
        <end position="397"/>
    </location>
</feature>
<accession>A0AA37NET6</accession>
<sequence>MKKLNNIVNFKFLLGFLLLYGLVAFCYSPVFSNGFLDSWDDQWMVMNIFTESGFRMENLIAVFTQSYKGQYSPLVELNYMALYGLFGYDPFWFHLMSFVWHCGCATLLFFLIFRLLEMSGQSGSRRSLWVAALTTFLFAIHPVNVESIAWISAVKVPMYVFFYLSALLLYLRYVRSQKLGCYIAALCCFVCSCLSKEQAFVLPLSLILIDWFISRNLKSSDWWIEKMPFFILSVGFALLTLDLQGPRSEAVSYTAVQRLLFGCYSLFEYLTKSLLPINLNYLYPFPILPGNSDIPVRFYIYPVLVTGLFGVLYSFRKKRLLMFGSLFFVIHLLLSLHVVAMPRLGIVADRYLYLSLSGILLLVSYKIIDWVEKEQRVFPKFLLFLSMLFYILYFMGYTHHYSQQWEDTDTVKRYLRSFYKGDSREKDINGRENHD</sequence>
<keyword evidence="2" id="KW-0802">TPR repeat</keyword>
<keyword evidence="3" id="KW-0472">Membrane</keyword>
<evidence type="ECO:0000313" key="5">
    <source>
        <dbReference type="Proteomes" id="UP001055114"/>
    </source>
</evidence>
<comment type="caution">
    <text evidence="4">The sequence shown here is derived from an EMBL/GenBank/DDBJ whole genome shotgun (WGS) entry which is preliminary data.</text>
</comment>
<feature type="transmembrane region" description="Helical" evidence="3">
    <location>
        <begin position="91"/>
        <end position="116"/>
    </location>
</feature>
<keyword evidence="1" id="KW-0677">Repeat</keyword>